<dbReference type="EMBL" id="AXCW01000314">
    <property type="protein sequence ID" value="EYR62156.1"/>
    <property type="molecule type" value="Genomic_DNA"/>
</dbReference>
<organism evidence="2 3">
    <name type="scientific">Actinotalea ferrariae CF5-4</name>
    <dbReference type="NCBI Taxonomy" id="948458"/>
    <lineage>
        <taxon>Bacteria</taxon>
        <taxon>Bacillati</taxon>
        <taxon>Actinomycetota</taxon>
        <taxon>Actinomycetes</taxon>
        <taxon>Micrococcales</taxon>
        <taxon>Cellulomonadaceae</taxon>
        <taxon>Actinotalea</taxon>
    </lineage>
</organism>
<dbReference type="OrthoDB" id="4463966at2"/>
<dbReference type="RefSeq" id="WP_052023196.1">
    <property type="nucleotide sequence ID" value="NZ_AXCW01000314.1"/>
</dbReference>
<name>A0A021VLV7_9CELL</name>
<protein>
    <recommendedName>
        <fullName evidence="1">Helix-turn-helix domain-containing protein</fullName>
    </recommendedName>
</protein>
<dbReference type="Pfam" id="PF12728">
    <property type="entry name" value="HTH_17"/>
    <property type="match status" value="1"/>
</dbReference>
<comment type="caution">
    <text evidence="2">The sequence shown here is derived from an EMBL/GenBank/DDBJ whole genome shotgun (WGS) entry which is preliminary data.</text>
</comment>
<feature type="domain" description="Helix-turn-helix" evidence="1">
    <location>
        <begin position="93"/>
        <end position="135"/>
    </location>
</feature>
<dbReference type="AlphaFoldDB" id="A0A021VLV7"/>
<dbReference type="InterPro" id="IPR041657">
    <property type="entry name" value="HTH_17"/>
</dbReference>
<evidence type="ECO:0000313" key="3">
    <source>
        <dbReference type="Proteomes" id="UP000019753"/>
    </source>
</evidence>
<accession>A0A021VLV7</accession>
<sequence length="136" mass="14896">MKEYNARIEYRTRDDIDDQLLEALTDYGPATGRAERGWVEVYITVPATSLRQAFTTALALAESATDAPVLAVEVLPTDEFDARLGLAPLPELVSVTEAAQSLRVSRQAVLQRLESGTLPGRKVGNAWVIQRSAVVR</sequence>
<keyword evidence="3" id="KW-1185">Reference proteome</keyword>
<evidence type="ECO:0000259" key="1">
    <source>
        <dbReference type="Pfam" id="PF12728"/>
    </source>
</evidence>
<reference evidence="2 3" key="1">
    <citation type="submission" date="2014-01" db="EMBL/GenBank/DDBJ databases">
        <title>Actinotalea ferrariae CF5-4.</title>
        <authorList>
            <person name="Chen F."/>
            <person name="Li Y."/>
            <person name="Wang G."/>
        </authorList>
    </citation>
    <scope>NUCLEOTIDE SEQUENCE [LARGE SCALE GENOMIC DNA]</scope>
    <source>
        <strain evidence="2 3">CF5-4</strain>
    </source>
</reference>
<gene>
    <name evidence="2" type="ORF">N866_11160</name>
</gene>
<dbReference type="Proteomes" id="UP000019753">
    <property type="component" value="Unassembled WGS sequence"/>
</dbReference>
<proteinExistence type="predicted"/>
<evidence type="ECO:0000313" key="2">
    <source>
        <dbReference type="EMBL" id="EYR62156.1"/>
    </source>
</evidence>